<dbReference type="InterPro" id="IPR031107">
    <property type="entry name" value="Small_HSP"/>
</dbReference>
<sequence>MILKGDIMKNSLERFDPFAGLEALTRDFEDGILRAYRGKLPTTDVYTRGDDTLVVEAHLPNFDEDNITVNVDRGALVIQAERHEKDEDKKKKYVLRESSSSFYRRIVLPEQAEEQDISAEFKKGVLTVNVPLSKGASPRQVPIGSGSKGSGENKDG</sequence>
<dbReference type="KEGG" id="myl:C3E77_06640"/>
<protein>
    <submittedName>
        <fullName evidence="5">Hsp20/alpha crystallin family protein</fullName>
    </submittedName>
</protein>
<dbReference type="AlphaFoldDB" id="A0A2U1TGG3"/>
<dbReference type="CDD" id="cd06464">
    <property type="entry name" value="ACD_sHsps-like"/>
    <property type="match status" value="1"/>
</dbReference>
<dbReference type="Gene3D" id="2.60.40.790">
    <property type="match status" value="1"/>
</dbReference>
<organism evidence="5 6">
    <name type="scientific">Mycetocola zhujimingii</name>
    <dbReference type="NCBI Taxonomy" id="2079792"/>
    <lineage>
        <taxon>Bacteria</taxon>
        <taxon>Bacillati</taxon>
        <taxon>Actinomycetota</taxon>
        <taxon>Actinomycetes</taxon>
        <taxon>Micrococcales</taxon>
        <taxon>Microbacteriaceae</taxon>
        <taxon>Mycetocola</taxon>
    </lineage>
</organism>
<evidence type="ECO:0000259" key="4">
    <source>
        <dbReference type="PROSITE" id="PS01031"/>
    </source>
</evidence>
<evidence type="ECO:0000256" key="1">
    <source>
        <dbReference type="PROSITE-ProRule" id="PRU00285"/>
    </source>
</evidence>
<gene>
    <name evidence="5" type="ORF">DF223_00460</name>
</gene>
<evidence type="ECO:0000313" key="6">
    <source>
        <dbReference type="Proteomes" id="UP000244962"/>
    </source>
</evidence>
<dbReference type="Pfam" id="PF00011">
    <property type="entry name" value="HSP20"/>
    <property type="match status" value="1"/>
</dbReference>
<dbReference type="InterPro" id="IPR008978">
    <property type="entry name" value="HSP20-like_chaperone"/>
</dbReference>
<name>A0A2U1TGG3_9MICO</name>
<dbReference type="Proteomes" id="UP000244962">
    <property type="component" value="Unassembled WGS sequence"/>
</dbReference>
<evidence type="ECO:0000256" key="3">
    <source>
        <dbReference type="SAM" id="MobiDB-lite"/>
    </source>
</evidence>
<dbReference type="OrthoDB" id="3855217at2"/>
<dbReference type="PROSITE" id="PS01031">
    <property type="entry name" value="SHSP"/>
    <property type="match status" value="1"/>
</dbReference>
<accession>A0A2U1TGG3</accession>
<evidence type="ECO:0000313" key="5">
    <source>
        <dbReference type="EMBL" id="PWC07873.1"/>
    </source>
</evidence>
<keyword evidence="6" id="KW-1185">Reference proteome</keyword>
<dbReference type="SUPFAM" id="SSF49764">
    <property type="entry name" value="HSP20-like chaperones"/>
    <property type="match status" value="1"/>
</dbReference>
<proteinExistence type="inferred from homology"/>
<feature type="region of interest" description="Disordered" evidence="3">
    <location>
        <begin position="133"/>
        <end position="156"/>
    </location>
</feature>
<dbReference type="EMBL" id="QEFB01000001">
    <property type="protein sequence ID" value="PWC07873.1"/>
    <property type="molecule type" value="Genomic_DNA"/>
</dbReference>
<feature type="domain" description="SHSP" evidence="4">
    <location>
        <begin position="34"/>
        <end position="146"/>
    </location>
</feature>
<comment type="similarity">
    <text evidence="1 2">Belongs to the small heat shock protein (HSP20) family.</text>
</comment>
<dbReference type="InterPro" id="IPR002068">
    <property type="entry name" value="A-crystallin/Hsp20_dom"/>
</dbReference>
<evidence type="ECO:0000256" key="2">
    <source>
        <dbReference type="RuleBase" id="RU003616"/>
    </source>
</evidence>
<dbReference type="PANTHER" id="PTHR11527">
    <property type="entry name" value="HEAT-SHOCK PROTEIN 20 FAMILY MEMBER"/>
    <property type="match status" value="1"/>
</dbReference>
<comment type="caution">
    <text evidence="5">The sequence shown here is derived from an EMBL/GenBank/DDBJ whole genome shotgun (WGS) entry which is preliminary data.</text>
</comment>
<reference evidence="6" key="1">
    <citation type="submission" date="2018-04" db="EMBL/GenBank/DDBJ databases">
        <authorList>
            <person name="Liu S."/>
            <person name="Wang Z."/>
            <person name="Li J."/>
        </authorList>
    </citation>
    <scope>NUCLEOTIDE SEQUENCE [LARGE SCALE GENOMIC DNA]</scope>
    <source>
        <strain evidence="6">622</strain>
    </source>
</reference>